<dbReference type="OrthoDB" id="312885at2759"/>
<dbReference type="KEGG" id="ptm:PTMB.291c"/>
<evidence type="ECO:0000259" key="5">
    <source>
        <dbReference type="PROSITE" id="PS50600"/>
    </source>
</evidence>
<proteinExistence type="inferred from homology"/>
<reference evidence="6" key="4">
    <citation type="submission" date="2006-11" db="EMBL/GenBank/DDBJ databases">
        <title>Paramecium megabase sequencing project.</title>
        <authorList>
            <person name="Nowak J.K."/>
            <person name="Migdalski A."/>
            <person name="Gromadka R."/>
            <person name="Zagulski M."/>
        </authorList>
    </citation>
    <scope>NUCLEOTIDE SEQUENCE</scope>
    <source>
        <strain evidence="6">Stock d4-2</strain>
    </source>
</reference>
<dbReference type="RefSeq" id="XP_001347116.1">
    <property type="nucleotide sequence ID" value="XM_001347080.1"/>
</dbReference>
<dbReference type="Pfam" id="PF02902">
    <property type="entry name" value="Peptidase_C48"/>
    <property type="match status" value="1"/>
</dbReference>
<comment type="similarity">
    <text evidence="1">Belongs to the peptidase C48 family.</text>
</comment>
<dbReference type="InterPro" id="IPR003653">
    <property type="entry name" value="Peptidase_C48_C"/>
</dbReference>
<feature type="compositionally biased region" description="Polar residues" evidence="4">
    <location>
        <begin position="127"/>
        <end position="137"/>
    </location>
</feature>
<dbReference type="AlphaFoldDB" id="Q6BFT1"/>
<feature type="compositionally biased region" description="Basic and acidic residues" evidence="4">
    <location>
        <begin position="257"/>
        <end position="267"/>
    </location>
</feature>
<dbReference type="GO" id="GO:0008234">
    <property type="term" value="F:cysteine-type peptidase activity"/>
    <property type="evidence" value="ECO:0007669"/>
    <property type="project" value="InterPro"/>
</dbReference>
<dbReference type="RefSeq" id="XP_001423174.1">
    <property type="nucleotide sequence ID" value="XM_001423137.1"/>
</dbReference>
<reference evidence="7" key="3">
    <citation type="submission" date="2006-03" db="EMBL/GenBank/DDBJ databases">
        <authorList>
            <consortium name="Genoscope"/>
        </authorList>
    </citation>
    <scope>NUCLEOTIDE SEQUENCE</scope>
    <source>
        <strain evidence="7">Stock d4-2</strain>
    </source>
</reference>
<keyword evidence="3" id="KW-0378">Hydrolase</keyword>
<feature type="domain" description="Ubiquitin-like protease family profile" evidence="5">
    <location>
        <begin position="393"/>
        <end position="601"/>
    </location>
</feature>
<feature type="region of interest" description="Disordered" evidence="4">
    <location>
        <begin position="357"/>
        <end position="422"/>
    </location>
</feature>
<dbReference type="PROSITE" id="PS50600">
    <property type="entry name" value="ULP_PROTEASE"/>
    <property type="match status" value="1"/>
</dbReference>
<dbReference type="STRING" id="5888.Q6BFT1"/>
<evidence type="ECO:0000256" key="3">
    <source>
        <dbReference type="ARBA" id="ARBA00022801"/>
    </source>
</evidence>
<gene>
    <name evidence="7" type="ORF">GSPATT00000211001</name>
    <name evidence="6" type="ORF">PTMB.291c</name>
</gene>
<evidence type="ECO:0000256" key="4">
    <source>
        <dbReference type="SAM" id="MobiDB-lite"/>
    </source>
</evidence>
<evidence type="ECO:0000313" key="8">
    <source>
        <dbReference type="Proteomes" id="UP000000600"/>
    </source>
</evidence>
<dbReference type="EMBL" id="CR548612">
    <property type="protein sequence ID" value="CAH03489.1"/>
    <property type="molecule type" value="Genomic_DNA"/>
</dbReference>
<reference evidence="7 8" key="2">
    <citation type="journal article" date="2006" name="Nature">
        <title>Global trends of whole-genome duplications revealed by the ciliate Paramecium tetraurelia.</title>
        <authorList>
            <consortium name="Genoscope"/>
            <person name="Aury J.-M."/>
            <person name="Jaillon O."/>
            <person name="Duret L."/>
            <person name="Noel B."/>
            <person name="Jubin C."/>
            <person name="Porcel B.M."/>
            <person name="Segurens B."/>
            <person name="Daubin V."/>
            <person name="Anthouard V."/>
            <person name="Aiach N."/>
            <person name="Arnaiz O."/>
            <person name="Billaut A."/>
            <person name="Beisson J."/>
            <person name="Blanc I."/>
            <person name="Bouhouche K."/>
            <person name="Camara F."/>
            <person name="Duharcourt S."/>
            <person name="Guigo R."/>
            <person name="Gogendeau D."/>
            <person name="Katinka M."/>
            <person name="Keller A.-M."/>
            <person name="Kissmehl R."/>
            <person name="Klotz C."/>
            <person name="Koll F."/>
            <person name="Le Moue A."/>
            <person name="Lepere C."/>
            <person name="Malinsky S."/>
            <person name="Nowacki M."/>
            <person name="Nowak J.K."/>
            <person name="Plattner H."/>
            <person name="Poulain J."/>
            <person name="Ruiz F."/>
            <person name="Serrano V."/>
            <person name="Zagulski M."/>
            <person name="Dessen P."/>
            <person name="Betermier M."/>
            <person name="Weissenbach J."/>
            <person name="Scarpelli C."/>
            <person name="Schachter V."/>
            <person name="Sperling L."/>
            <person name="Meyer E."/>
            <person name="Cohen J."/>
            <person name="Wincker P."/>
        </authorList>
    </citation>
    <scope>NUCLEOTIDE SEQUENCE [LARGE SCALE GENOMIC DNA]</scope>
    <source>
        <strain evidence="7 8">Stock d4-2</strain>
    </source>
</reference>
<organism evidence="6 8">
    <name type="scientific">Paramecium tetraurelia</name>
    <dbReference type="NCBI Taxonomy" id="5888"/>
    <lineage>
        <taxon>Eukaryota</taxon>
        <taxon>Sar</taxon>
        <taxon>Alveolata</taxon>
        <taxon>Ciliophora</taxon>
        <taxon>Intramacronucleata</taxon>
        <taxon>Oligohymenophorea</taxon>
        <taxon>Peniculida</taxon>
        <taxon>Parameciidae</taxon>
        <taxon>Paramecium</taxon>
    </lineage>
</organism>
<dbReference type="GeneID" id="5008958"/>
<dbReference type="KEGG" id="ptm:GSPATT00000211001"/>
<feature type="region of interest" description="Disordered" evidence="4">
    <location>
        <begin position="437"/>
        <end position="465"/>
    </location>
</feature>
<feature type="compositionally biased region" description="Polar residues" evidence="4">
    <location>
        <begin position="447"/>
        <end position="465"/>
    </location>
</feature>
<evidence type="ECO:0000256" key="1">
    <source>
        <dbReference type="ARBA" id="ARBA00005234"/>
    </source>
</evidence>
<dbReference type="GO" id="GO:0006508">
    <property type="term" value="P:proteolysis"/>
    <property type="evidence" value="ECO:0007669"/>
    <property type="project" value="UniProtKB-KW"/>
</dbReference>
<dbReference type="OMA" id="QDYWFFP"/>
<dbReference type="InParanoid" id="Q6BFT1"/>
<dbReference type="GeneID" id="79573943"/>
<feature type="compositionally biased region" description="Polar residues" evidence="4">
    <location>
        <begin position="150"/>
        <end position="179"/>
    </location>
</feature>
<evidence type="ECO:0000313" key="6">
    <source>
        <dbReference type="EMBL" id="CAH03489.1"/>
    </source>
</evidence>
<dbReference type="Proteomes" id="UP000000600">
    <property type="component" value="Unassembled WGS sequence"/>
</dbReference>
<accession>Q6BFT1</accession>
<evidence type="ECO:0000256" key="2">
    <source>
        <dbReference type="ARBA" id="ARBA00022670"/>
    </source>
</evidence>
<keyword evidence="8" id="KW-1185">Reference proteome</keyword>
<dbReference type="InterPro" id="IPR038765">
    <property type="entry name" value="Papain-like_cys_pep_sf"/>
</dbReference>
<feature type="compositionally biased region" description="Polar residues" evidence="4">
    <location>
        <begin position="386"/>
        <end position="399"/>
    </location>
</feature>
<evidence type="ECO:0000313" key="7">
    <source>
        <dbReference type="EMBL" id="CAK55776.1"/>
    </source>
</evidence>
<keyword evidence="2" id="KW-0645">Protease</keyword>
<dbReference type="Gene3D" id="3.40.395.10">
    <property type="entry name" value="Adenoviral Proteinase, Chain A"/>
    <property type="match status" value="1"/>
</dbReference>
<dbReference type="SUPFAM" id="SSF54001">
    <property type="entry name" value="Cysteine proteinases"/>
    <property type="match status" value="1"/>
</dbReference>
<feature type="compositionally biased region" description="Low complexity" evidence="4">
    <location>
        <begin position="357"/>
        <end position="385"/>
    </location>
</feature>
<feature type="region of interest" description="Disordered" evidence="4">
    <location>
        <begin position="127"/>
        <end position="286"/>
    </location>
</feature>
<protein>
    <submittedName>
        <fullName evidence="7">Chromosome undetermined scaffold_1, whole genome shotgun sequence</fullName>
    </submittedName>
</protein>
<sequence length="670" mass="78933">MNKKSPQKPKQQYSEDQFEQKLKEKYGQNIIYKNPISYTQMKDFNFRNPSYGVTVEYNFLQKIQDQGLLESSQLQFFMNVFKKAYQDVKLAAASCYFFSDLIVTQEQAIQPQQQPIIFKLDWKRPTVQDTPQEQNKIQEPPKPTIEKDLSSTQNYQLQNKQNSQEIQKLSKNDNNPSEIEQSKQQKKNTSKKDAEIQSPKHQNQQPLNSQETQSKPSGQQHPRSEIIQSKPQQDPKSQEVLSQTQQQDFHHSNRKYKQPDNKQHTQEKAFQSQIQDPHNDQTELVNPPMYQLNNTQEIQIASIKQQSTISEETQSNSQKYSKESQQFVDVQKDFQQQEHHQLNQIKNQHDEINDKSLQSNQSNQKQQVIGQVNQQTQQTGTSNQKPTNHTSQINTSSKDSTQKKPQNDSTAYKSKEQNQNWQVTQDQQHLNQVAANQDNSRVKADQNKQAFQQNQKEVPESQPLNQEPAQKTYHFQFTSQAIEQKPQKEILSMPQLGPLIKQFAENNNLSENQLKNQDYWFFPINQQQTHWVSAVVQFNPKKIYYFDSYYEKIDPLIKKGIHQILEYCNFNSNDFEIIPYYNRQENCYDCGIFLLLSLLYTLRRKEYNYNQILINNWLLLELKQRQKKTLWKNQLAEAQPLTIFIIFQLYLKINPITNEKGSQSQTLTQT</sequence>
<reference evidence="6 8" key="1">
    <citation type="journal article" date="2004" name="Curr. Biol.">
        <title>High coding density on the largest Paramecium tetraurelia somatic chromosome.</title>
        <authorList>
            <person name="Zagulski M."/>
            <person name="Nowak J.K."/>
            <person name="Le Mouel A."/>
            <person name="Nowacki M."/>
            <person name="Migdalski A."/>
            <person name="Gromadka R."/>
            <person name="Noel B."/>
            <person name="Blanc I."/>
            <person name="Dessen P."/>
            <person name="Wincker P."/>
            <person name="Keller A.M."/>
            <person name="Cohen J."/>
            <person name="Meyer E."/>
            <person name="Sperling L."/>
        </authorList>
    </citation>
    <scope>NUCLEOTIDE SEQUENCE [LARGE SCALE GENOMIC DNA]</scope>
    <source>
        <strain evidence="6 8">Stock d4-2</strain>
    </source>
</reference>
<dbReference type="HOGENOM" id="CLU_410212_0_0_1"/>
<name>Q6BFT1_PARTE</name>
<dbReference type="EMBL" id="CT867985">
    <property type="protein sequence ID" value="CAK55776.1"/>
    <property type="molecule type" value="Genomic_DNA"/>
</dbReference>
<feature type="compositionally biased region" description="Polar residues" evidence="4">
    <location>
        <begin position="199"/>
        <end position="247"/>
    </location>
</feature>